<dbReference type="PROSITE" id="PS51635">
    <property type="entry name" value="PNPLA"/>
    <property type="match status" value="1"/>
</dbReference>
<feature type="domain" description="PNPLA" evidence="3">
    <location>
        <begin position="10"/>
        <end position="215"/>
    </location>
</feature>
<dbReference type="Pfam" id="PF01734">
    <property type="entry name" value="Patatin"/>
    <property type="match status" value="1"/>
</dbReference>
<feature type="active site" description="Proton acceptor" evidence="2">
    <location>
        <position position="202"/>
    </location>
</feature>
<accession>A0ABV2IVK7</accession>
<keyword evidence="2" id="KW-0442">Lipid degradation</keyword>
<proteinExistence type="predicted"/>
<dbReference type="Proteomes" id="UP001549047">
    <property type="component" value="Unassembled WGS sequence"/>
</dbReference>
<organism evidence="4 5">
    <name type="scientific">Rhizobium aquaticum</name>
    <dbReference type="NCBI Taxonomy" id="1549636"/>
    <lineage>
        <taxon>Bacteria</taxon>
        <taxon>Pseudomonadati</taxon>
        <taxon>Pseudomonadota</taxon>
        <taxon>Alphaproteobacteria</taxon>
        <taxon>Hyphomicrobiales</taxon>
        <taxon>Rhizobiaceae</taxon>
        <taxon>Rhizobium/Agrobacterium group</taxon>
        <taxon>Rhizobium</taxon>
    </lineage>
</organism>
<keyword evidence="2" id="KW-0378">Hydrolase</keyword>
<evidence type="ECO:0000256" key="1">
    <source>
        <dbReference type="ARBA" id="ARBA00023098"/>
    </source>
</evidence>
<dbReference type="RefSeq" id="WP_354555086.1">
    <property type="nucleotide sequence ID" value="NZ_JBEPMB010000001.1"/>
</dbReference>
<reference evidence="4 5" key="1">
    <citation type="submission" date="2024-06" db="EMBL/GenBank/DDBJ databases">
        <title>Genomic Encyclopedia of Type Strains, Phase IV (KMG-IV): sequencing the most valuable type-strain genomes for metagenomic binning, comparative biology and taxonomic classification.</title>
        <authorList>
            <person name="Goeker M."/>
        </authorList>
    </citation>
    <scope>NUCLEOTIDE SEQUENCE [LARGE SCALE GENOMIC DNA]</scope>
    <source>
        <strain evidence="4 5">DSM 29780</strain>
    </source>
</reference>
<evidence type="ECO:0000313" key="5">
    <source>
        <dbReference type="Proteomes" id="UP001549047"/>
    </source>
</evidence>
<keyword evidence="5" id="KW-1185">Reference proteome</keyword>
<sequence>MSAPIRFDAIGFAGGGNRCYWQSGFWEAFAGLHPQRPDYYVTVSAGAYHCAINLAGKARQVREAAIAFAEEGSQDIEWKNLIYGRSPFVVGGLFDQFLTTMFDDGDLETLKAQPPIFMQVSRPPPLMPSSLAALGSIAAYQLEKRITGGAYSKAGRYLGLSPAWVSTHEMQTARDLIDGILATASVPPFMRVGRIHGRPCLDGGLVDNPPLLMLEETEAEGGRTLLLTTRHGRVPPATPNRSIVSPSEPVTVNNFTIRDPNGLRRAYEIGLKDGERFAKTLQV</sequence>
<name>A0ABV2IVK7_9HYPH</name>
<feature type="short sequence motif" description="DGA/G" evidence="2">
    <location>
        <begin position="202"/>
        <end position="204"/>
    </location>
</feature>
<feature type="active site" description="Nucleophile" evidence="2">
    <location>
        <position position="44"/>
    </location>
</feature>
<dbReference type="SUPFAM" id="SSF52151">
    <property type="entry name" value="FabD/lysophospholipase-like"/>
    <property type="match status" value="1"/>
</dbReference>
<keyword evidence="1 2" id="KW-0443">Lipid metabolism</keyword>
<dbReference type="EMBL" id="JBEPMB010000001">
    <property type="protein sequence ID" value="MET3612522.1"/>
    <property type="molecule type" value="Genomic_DNA"/>
</dbReference>
<evidence type="ECO:0000313" key="4">
    <source>
        <dbReference type="EMBL" id="MET3612522.1"/>
    </source>
</evidence>
<dbReference type="InterPro" id="IPR016035">
    <property type="entry name" value="Acyl_Trfase/lysoPLipase"/>
</dbReference>
<gene>
    <name evidence="4" type="ORF">ABID16_000827</name>
</gene>
<comment type="caution">
    <text evidence="4">The sequence shown here is derived from an EMBL/GenBank/DDBJ whole genome shotgun (WGS) entry which is preliminary data.</text>
</comment>
<protein>
    <submittedName>
        <fullName evidence="4">Patatin/cPLA2 family phospholipase</fullName>
    </submittedName>
</protein>
<comment type="caution">
    <text evidence="2">Lacks conserved residue(s) required for the propagation of feature annotation.</text>
</comment>
<dbReference type="InterPro" id="IPR002641">
    <property type="entry name" value="PNPLA_dom"/>
</dbReference>
<evidence type="ECO:0000259" key="3">
    <source>
        <dbReference type="PROSITE" id="PS51635"/>
    </source>
</evidence>
<evidence type="ECO:0000256" key="2">
    <source>
        <dbReference type="PROSITE-ProRule" id="PRU01161"/>
    </source>
</evidence>